<evidence type="ECO:0000313" key="3">
    <source>
        <dbReference type="Proteomes" id="UP000192257"/>
    </source>
</evidence>
<gene>
    <name evidence="2" type="ORF">TM35_000461540</name>
</gene>
<dbReference type="AlphaFoldDB" id="A0A1X0NHX4"/>
<dbReference type="OrthoDB" id="273179at2759"/>
<feature type="region of interest" description="Disordered" evidence="1">
    <location>
        <begin position="103"/>
        <end position="129"/>
    </location>
</feature>
<dbReference type="EMBL" id="NBCO01000046">
    <property type="protein sequence ID" value="ORC84335.1"/>
    <property type="molecule type" value="Genomic_DNA"/>
</dbReference>
<sequence length="129" mass="14756">MSAERLKALRELSTLLKEKAEVPAGLWEEAGMRVGARLKDVEKEIVALKKSVSVGIKTRAVEEQQAALEEEARRQGLSVEELLGKQQEEREFNLQLKRARERAREEGRVKKEVQRQTDMGDHDLTVDYV</sequence>
<evidence type="ECO:0000256" key="1">
    <source>
        <dbReference type="SAM" id="MobiDB-lite"/>
    </source>
</evidence>
<protein>
    <submittedName>
        <fullName evidence="2">Uncharacterized protein</fullName>
    </submittedName>
</protein>
<comment type="caution">
    <text evidence="2">The sequence shown here is derived from an EMBL/GenBank/DDBJ whole genome shotgun (WGS) entry which is preliminary data.</text>
</comment>
<dbReference type="VEuPathDB" id="TriTrypDB:TM35_000461540"/>
<keyword evidence="3" id="KW-1185">Reference proteome</keyword>
<accession>A0A1X0NHX4</accession>
<dbReference type="RefSeq" id="XP_028878401.1">
    <property type="nucleotide sequence ID" value="XM_029030333.1"/>
</dbReference>
<organism evidence="2 3">
    <name type="scientific">Trypanosoma theileri</name>
    <dbReference type="NCBI Taxonomy" id="67003"/>
    <lineage>
        <taxon>Eukaryota</taxon>
        <taxon>Discoba</taxon>
        <taxon>Euglenozoa</taxon>
        <taxon>Kinetoplastea</taxon>
        <taxon>Metakinetoplastina</taxon>
        <taxon>Trypanosomatida</taxon>
        <taxon>Trypanosomatidae</taxon>
        <taxon>Trypanosoma</taxon>
    </lineage>
</organism>
<dbReference type="GeneID" id="39990113"/>
<evidence type="ECO:0000313" key="2">
    <source>
        <dbReference type="EMBL" id="ORC84335.1"/>
    </source>
</evidence>
<dbReference type="Proteomes" id="UP000192257">
    <property type="component" value="Unassembled WGS sequence"/>
</dbReference>
<proteinExistence type="predicted"/>
<reference evidence="2 3" key="1">
    <citation type="submission" date="2017-03" db="EMBL/GenBank/DDBJ databases">
        <title>An alternative strategy for trypanosome survival in the mammalian bloodstream revealed through genome and transcriptome analysis of the ubiquitous bovine parasite Trypanosoma (Megatrypanum) theileri.</title>
        <authorList>
            <person name="Kelly S."/>
            <person name="Ivens A."/>
            <person name="Mott A."/>
            <person name="O'Neill E."/>
            <person name="Emms D."/>
            <person name="Macleod O."/>
            <person name="Voorheis P."/>
            <person name="Matthews J."/>
            <person name="Matthews K."/>
            <person name="Carrington M."/>
        </authorList>
    </citation>
    <scope>NUCLEOTIDE SEQUENCE [LARGE SCALE GENOMIC DNA]</scope>
    <source>
        <strain evidence="2">Edinburgh</strain>
    </source>
</reference>
<name>A0A1X0NHX4_9TRYP</name>